<dbReference type="SUPFAM" id="SSF55315">
    <property type="entry name" value="L30e-like"/>
    <property type="match status" value="1"/>
</dbReference>
<dbReference type="SMART" id="SM00967">
    <property type="entry name" value="SpoU_sub_bind"/>
    <property type="match status" value="1"/>
</dbReference>
<dbReference type="GO" id="GO:0006396">
    <property type="term" value="P:RNA processing"/>
    <property type="evidence" value="ECO:0007669"/>
    <property type="project" value="InterPro"/>
</dbReference>
<dbReference type="InterPro" id="IPR004441">
    <property type="entry name" value="rRNA_MeTrfase_TrmH"/>
</dbReference>
<name>A0A485LZ22_9ZZZZ</name>
<dbReference type="CDD" id="cd18103">
    <property type="entry name" value="SpoU-like_RlmB"/>
    <property type="match status" value="1"/>
</dbReference>
<feature type="domain" description="RNA 2-O ribose methyltransferase substrate binding" evidence="3">
    <location>
        <begin position="3"/>
        <end position="73"/>
    </location>
</feature>
<reference evidence="4" key="1">
    <citation type="submission" date="2019-03" db="EMBL/GenBank/DDBJ databases">
        <authorList>
            <person name="Hao L."/>
        </authorList>
    </citation>
    <scope>NUCLEOTIDE SEQUENCE</scope>
</reference>
<dbReference type="GO" id="GO:0008173">
    <property type="term" value="F:RNA methyltransferase activity"/>
    <property type="evidence" value="ECO:0007669"/>
    <property type="project" value="InterPro"/>
</dbReference>
<dbReference type="SUPFAM" id="SSF75217">
    <property type="entry name" value="alpha/beta knot"/>
    <property type="match status" value="1"/>
</dbReference>
<dbReference type="GO" id="GO:0032259">
    <property type="term" value="P:methylation"/>
    <property type="evidence" value="ECO:0007669"/>
    <property type="project" value="UniProtKB-KW"/>
</dbReference>
<dbReference type="AlphaFoldDB" id="A0A485LZ22"/>
<gene>
    <name evidence="4" type="ORF">SCFA_180020</name>
</gene>
<dbReference type="PANTHER" id="PTHR46429">
    <property type="entry name" value="23S RRNA (GUANOSINE-2'-O-)-METHYLTRANSFERASE RLMB"/>
    <property type="match status" value="1"/>
</dbReference>
<dbReference type="Pfam" id="PF00588">
    <property type="entry name" value="SpoU_methylase"/>
    <property type="match status" value="1"/>
</dbReference>
<keyword evidence="2 4" id="KW-0808">Transferase</keyword>
<dbReference type="Gene3D" id="3.30.1330.30">
    <property type="match status" value="1"/>
</dbReference>
<evidence type="ECO:0000259" key="3">
    <source>
        <dbReference type="SMART" id="SM00967"/>
    </source>
</evidence>
<dbReference type="GO" id="GO:0005829">
    <property type="term" value="C:cytosol"/>
    <property type="evidence" value="ECO:0007669"/>
    <property type="project" value="TreeGrafter"/>
</dbReference>
<keyword evidence="1 4" id="KW-0489">Methyltransferase</keyword>
<evidence type="ECO:0000313" key="4">
    <source>
        <dbReference type="EMBL" id="VFU13332.1"/>
    </source>
</evidence>
<dbReference type="InterPro" id="IPR001537">
    <property type="entry name" value="SpoU_MeTrfase"/>
</dbReference>
<sequence length="231" mass="25004">MEVIYGKNPVMEALAAGRRTFYEIMTARQNYDEIARAAGKIRVITLSRKELDHIARSTYHQGVVARVSSYPYTPIKDLMQKKVVVLLDSIEDPQNTGAIIRSAYALADAGIIIPEDRAAHVTPAVIKASAGAAEHASIARVKNLRAAAKELKKEGFWVVGLDAQGTVPISEVPSYDRLAVVLGGEDVGIRSGMEKEADIVARIPMKGSFNSLNVSQSASIALYELVARKNA</sequence>
<evidence type="ECO:0000256" key="1">
    <source>
        <dbReference type="ARBA" id="ARBA00022603"/>
    </source>
</evidence>
<dbReference type="InterPro" id="IPR029064">
    <property type="entry name" value="Ribosomal_eL30-like_sf"/>
</dbReference>
<proteinExistence type="predicted"/>
<dbReference type="NCBIfam" id="TIGR00186">
    <property type="entry name" value="rRNA_methyl_3"/>
    <property type="match status" value="1"/>
</dbReference>
<protein>
    <submittedName>
        <fullName evidence="4">Putative TrmH family tRNA/rRNA methyltransferase</fullName>
        <ecNumber evidence="4">2.1.1.-</ecNumber>
    </submittedName>
</protein>
<dbReference type="Pfam" id="PF08032">
    <property type="entry name" value="SpoU_sub_bind"/>
    <property type="match status" value="1"/>
</dbReference>
<dbReference type="InterPro" id="IPR029026">
    <property type="entry name" value="tRNA_m1G_MTases_N"/>
</dbReference>
<dbReference type="GO" id="GO:0003723">
    <property type="term" value="F:RNA binding"/>
    <property type="evidence" value="ECO:0007669"/>
    <property type="project" value="InterPro"/>
</dbReference>
<accession>A0A485LZ22</accession>
<dbReference type="Gene3D" id="3.40.1280.10">
    <property type="match status" value="1"/>
</dbReference>
<organism evidence="4">
    <name type="scientific">anaerobic digester metagenome</name>
    <dbReference type="NCBI Taxonomy" id="1263854"/>
    <lineage>
        <taxon>unclassified sequences</taxon>
        <taxon>metagenomes</taxon>
        <taxon>ecological metagenomes</taxon>
    </lineage>
</organism>
<dbReference type="InterPro" id="IPR029028">
    <property type="entry name" value="Alpha/beta_knot_MTases"/>
</dbReference>
<dbReference type="EMBL" id="CAADRM010000079">
    <property type="protein sequence ID" value="VFU13332.1"/>
    <property type="molecule type" value="Genomic_DNA"/>
</dbReference>
<dbReference type="InterPro" id="IPR013123">
    <property type="entry name" value="SpoU_subst-bd"/>
</dbReference>
<dbReference type="EC" id="2.1.1.-" evidence="4"/>
<dbReference type="PANTHER" id="PTHR46429:SF1">
    <property type="entry name" value="23S RRNA (GUANOSINE-2'-O-)-METHYLTRANSFERASE RLMB"/>
    <property type="match status" value="1"/>
</dbReference>
<evidence type="ECO:0000256" key="2">
    <source>
        <dbReference type="ARBA" id="ARBA00022679"/>
    </source>
</evidence>